<evidence type="ECO:0000313" key="1">
    <source>
        <dbReference type="EMBL" id="OJF09492.1"/>
    </source>
</evidence>
<organism evidence="1 2">
    <name type="scientific">Couchioplanes caeruleus subsp. caeruleus</name>
    <dbReference type="NCBI Taxonomy" id="56427"/>
    <lineage>
        <taxon>Bacteria</taxon>
        <taxon>Bacillati</taxon>
        <taxon>Actinomycetota</taxon>
        <taxon>Actinomycetes</taxon>
        <taxon>Micromonosporales</taxon>
        <taxon>Micromonosporaceae</taxon>
        <taxon>Couchioplanes</taxon>
    </lineage>
</organism>
<accession>A0A1K0GF74</accession>
<evidence type="ECO:0008006" key="3">
    <source>
        <dbReference type="Google" id="ProtNLM"/>
    </source>
</evidence>
<name>A0A1K0GF74_9ACTN</name>
<comment type="caution">
    <text evidence="1">The sequence shown here is derived from an EMBL/GenBank/DDBJ whole genome shotgun (WGS) entry which is preliminary data.</text>
</comment>
<evidence type="ECO:0000313" key="2">
    <source>
        <dbReference type="Proteomes" id="UP000182486"/>
    </source>
</evidence>
<gene>
    <name evidence="1" type="ORF">BG844_37430</name>
</gene>
<sequence length="132" mass="14397">MHELPDSSITSFASIETDIHAMEEFARTLANEVQAGYDPNLQRVTTAMMTELPAAGPAFPELQSFLTVHNEVQNQTFANTFNFRDGTHIFATAARSISAEYRNSDAYAHANVADVEKAFSDAVPAPGDTETL</sequence>
<dbReference type="EMBL" id="MEIA01000563">
    <property type="protein sequence ID" value="OJF09492.1"/>
    <property type="molecule type" value="Genomic_DNA"/>
</dbReference>
<proteinExistence type="predicted"/>
<dbReference type="AlphaFoldDB" id="A0A1K0GF74"/>
<dbReference type="Proteomes" id="UP000182486">
    <property type="component" value="Unassembled WGS sequence"/>
</dbReference>
<dbReference type="RefSeq" id="WP_071810203.1">
    <property type="nucleotide sequence ID" value="NZ_MEIA01000563.1"/>
</dbReference>
<protein>
    <recommendedName>
        <fullName evidence="3">PE domain-containing protein</fullName>
    </recommendedName>
</protein>
<keyword evidence="2" id="KW-1185">Reference proteome</keyword>
<reference evidence="1 2" key="1">
    <citation type="submission" date="2016-09" db="EMBL/GenBank/DDBJ databases">
        <title>Couchioplanes caeruleus draft genome sequence.</title>
        <authorList>
            <person name="Sheehan J."/>
            <person name="Caffrey P."/>
        </authorList>
    </citation>
    <scope>NUCLEOTIDE SEQUENCE [LARGE SCALE GENOMIC DNA]</scope>
    <source>
        <strain evidence="1 2">DSM 43634</strain>
    </source>
</reference>